<dbReference type="RefSeq" id="WP_088742814.1">
    <property type="nucleotide sequence ID" value="NZ_CAWOWR010000137.1"/>
</dbReference>
<gene>
    <name evidence="2" type="ORF">FQP86_12285</name>
</gene>
<protein>
    <submittedName>
        <fullName evidence="2">Uncharacterized protein</fullName>
    </submittedName>
</protein>
<accession>A0A558HJH8</accession>
<name>A0A558HJH8_9GAMM</name>
<proteinExistence type="predicted"/>
<feature type="region of interest" description="Disordered" evidence="1">
    <location>
        <begin position="1"/>
        <end position="32"/>
    </location>
</feature>
<sequence length="67" mass="7829">MTQKATHTSHTEHLTEEIKHLEGRLQQTDPNQDPTLYRSLYCMISLRQMQIMAHASSQAEQQRRHVG</sequence>
<dbReference type="OrthoDB" id="9966263at2"/>
<keyword evidence="3" id="KW-1185">Reference proteome</keyword>
<feature type="compositionally biased region" description="Basic and acidic residues" evidence="1">
    <location>
        <begin position="9"/>
        <end position="23"/>
    </location>
</feature>
<evidence type="ECO:0000256" key="1">
    <source>
        <dbReference type="SAM" id="MobiDB-lite"/>
    </source>
</evidence>
<evidence type="ECO:0000313" key="2">
    <source>
        <dbReference type="EMBL" id="TVU69228.1"/>
    </source>
</evidence>
<evidence type="ECO:0000313" key="3">
    <source>
        <dbReference type="Proteomes" id="UP000319941"/>
    </source>
</evidence>
<dbReference type="AlphaFoldDB" id="A0A558HJH8"/>
<reference evidence="2 3" key="1">
    <citation type="submission" date="2019-07" db="EMBL/GenBank/DDBJ databases">
        <title>Diversity of Bacteria from Kongsfjorden, Arctic.</title>
        <authorList>
            <person name="Yu Y."/>
        </authorList>
    </citation>
    <scope>NUCLEOTIDE SEQUENCE [LARGE SCALE GENOMIC DNA]</scope>
    <source>
        <strain evidence="2 3">SM1923</strain>
    </source>
</reference>
<dbReference type="EMBL" id="VNFH01000008">
    <property type="protein sequence ID" value="TVU69228.1"/>
    <property type="molecule type" value="Genomic_DNA"/>
</dbReference>
<organism evidence="2 3">
    <name type="scientific">Cobetia crustatorum</name>
    <dbReference type="NCBI Taxonomy" id="553385"/>
    <lineage>
        <taxon>Bacteria</taxon>
        <taxon>Pseudomonadati</taxon>
        <taxon>Pseudomonadota</taxon>
        <taxon>Gammaproteobacteria</taxon>
        <taxon>Oceanospirillales</taxon>
        <taxon>Halomonadaceae</taxon>
        <taxon>Cobetia</taxon>
    </lineage>
</organism>
<dbReference type="Proteomes" id="UP000319941">
    <property type="component" value="Unassembled WGS sequence"/>
</dbReference>
<comment type="caution">
    <text evidence="2">The sequence shown here is derived from an EMBL/GenBank/DDBJ whole genome shotgun (WGS) entry which is preliminary data.</text>
</comment>